<gene>
    <name evidence="4" type="ORF">Pan241w_49060</name>
</gene>
<dbReference type="EMBL" id="CP036269">
    <property type="protein sequence ID" value="QDT44790.1"/>
    <property type="molecule type" value="Genomic_DNA"/>
</dbReference>
<feature type="transmembrane region" description="Helical" evidence="2">
    <location>
        <begin position="172"/>
        <end position="194"/>
    </location>
</feature>
<keyword evidence="2" id="KW-1133">Transmembrane helix</keyword>
<evidence type="ECO:0000256" key="2">
    <source>
        <dbReference type="SAM" id="Phobius"/>
    </source>
</evidence>
<dbReference type="Pfam" id="PF14342">
    <property type="entry name" value="DUF4396"/>
    <property type="match status" value="1"/>
</dbReference>
<reference evidence="4 5" key="1">
    <citation type="submission" date="2019-02" db="EMBL/GenBank/DDBJ databases">
        <title>Deep-cultivation of Planctomycetes and their phenomic and genomic characterization uncovers novel biology.</title>
        <authorList>
            <person name="Wiegand S."/>
            <person name="Jogler M."/>
            <person name="Boedeker C."/>
            <person name="Pinto D."/>
            <person name="Vollmers J."/>
            <person name="Rivas-Marin E."/>
            <person name="Kohn T."/>
            <person name="Peeters S.H."/>
            <person name="Heuer A."/>
            <person name="Rast P."/>
            <person name="Oberbeckmann S."/>
            <person name="Bunk B."/>
            <person name="Jeske O."/>
            <person name="Meyerdierks A."/>
            <person name="Storesund J.E."/>
            <person name="Kallscheuer N."/>
            <person name="Luecker S."/>
            <person name="Lage O.M."/>
            <person name="Pohl T."/>
            <person name="Merkel B.J."/>
            <person name="Hornburger P."/>
            <person name="Mueller R.-W."/>
            <person name="Bruemmer F."/>
            <person name="Labrenz M."/>
            <person name="Spormann A.M."/>
            <person name="Op den Camp H."/>
            <person name="Overmann J."/>
            <person name="Amann R."/>
            <person name="Jetten M.S.M."/>
            <person name="Mascher T."/>
            <person name="Medema M.H."/>
            <person name="Devos D.P."/>
            <person name="Kaster A.-K."/>
            <person name="Ovreas L."/>
            <person name="Rohde M."/>
            <person name="Galperin M.Y."/>
            <person name="Jogler C."/>
        </authorList>
    </citation>
    <scope>NUCLEOTIDE SEQUENCE [LARGE SCALE GENOMIC DNA]</scope>
    <source>
        <strain evidence="4 5">Pan241w</strain>
    </source>
</reference>
<dbReference type="InterPro" id="IPR025509">
    <property type="entry name" value="DUF4396"/>
</dbReference>
<dbReference type="KEGG" id="gaz:Pan241w_49060"/>
<proteinExistence type="predicted"/>
<feature type="region of interest" description="Disordered" evidence="1">
    <location>
        <begin position="66"/>
        <end position="120"/>
    </location>
</feature>
<evidence type="ECO:0000259" key="3">
    <source>
        <dbReference type="Pfam" id="PF14342"/>
    </source>
</evidence>
<dbReference type="Proteomes" id="UP000317171">
    <property type="component" value="Chromosome"/>
</dbReference>
<feature type="transmembrane region" description="Helical" evidence="2">
    <location>
        <begin position="37"/>
        <end position="56"/>
    </location>
</feature>
<keyword evidence="5" id="KW-1185">Reference proteome</keyword>
<name>A0A517RLP0_9PLAN</name>
<feature type="domain" description="DUF4396" evidence="3">
    <location>
        <begin position="130"/>
        <end position="278"/>
    </location>
</feature>
<keyword evidence="2" id="KW-0472">Membrane</keyword>
<feature type="transmembrane region" description="Helical" evidence="2">
    <location>
        <begin position="6"/>
        <end position="25"/>
    </location>
</feature>
<feature type="transmembrane region" description="Helical" evidence="2">
    <location>
        <begin position="249"/>
        <end position="273"/>
    </location>
</feature>
<feature type="transmembrane region" description="Helical" evidence="2">
    <location>
        <begin position="215"/>
        <end position="237"/>
    </location>
</feature>
<sequence length="281" mass="31637">MLTTIATLSLVLAVLCSLWLLIDVIRHPQHMAIMNVVWPLTALYAGPLAILIYYWFGRMSVHDMPHEGDGGHENHTDHDEHNMHENHTDHSQHEMHGEHQMMQDHSEQHADTMPPMEQHAMSSMPKKPFWQSVVVGGTHCGSGCTVGDIIAEGGMHFLVPTVINLSGASLVWFAWGVDYVLALLFGVAFQYFSIVPMRHLGFKEGLVTAFKVDSLSLTFWQIGMYGWMGVCLFGVFGLESAEMAKTSPIFWFMMQIAMLCGFVTSFPVNWWLIRAGIKETM</sequence>
<accession>A0A517RLP0</accession>
<evidence type="ECO:0000313" key="5">
    <source>
        <dbReference type="Proteomes" id="UP000317171"/>
    </source>
</evidence>
<evidence type="ECO:0000256" key="1">
    <source>
        <dbReference type="SAM" id="MobiDB-lite"/>
    </source>
</evidence>
<evidence type="ECO:0000313" key="4">
    <source>
        <dbReference type="EMBL" id="QDT44790.1"/>
    </source>
</evidence>
<keyword evidence="2" id="KW-0812">Transmembrane</keyword>
<feature type="compositionally biased region" description="Basic and acidic residues" evidence="1">
    <location>
        <begin position="66"/>
        <end position="110"/>
    </location>
</feature>
<dbReference type="RefSeq" id="WP_198000104.1">
    <property type="nucleotide sequence ID" value="NZ_CP036269.1"/>
</dbReference>
<organism evidence="4 5">
    <name type="scientific">Gimesia alba</name>
    <dbReference type="NCBI Taxonomy" id="2527973"/>
    <lineage>
        <taxon>Bacteria</taxon>
        <taxon>Pseudomonadati</taxon>
        <taxon>Planctomycetota</taxon>
        <taxon>Planctomycetia</taxon>
        <taxon>Planctomycetales</taxon>
        <taxon>Planctomycetaceae</taxon>
        <taxon>Gimesia</taxon>
    </lineage>
</organism>
<protein>
    <recommendedName>
        <fullName evidence="3">DUF4396 domain-containing protein</fullName>
    </recommendedName>
</protein>
<dbReference type="AlphaFoldDB" id="A0A517RLP0"/>